<keyword evidence="5" id="KW-1133">Transmembrane helix</keyword>
<keyword evidence="7" id="KW-1185">Reference proteome</keyword>
<dbReference type="Pfam" id="PF00067">
    <property type="entry name" value="p450"/>
    <property type="match status" value="1"/>
</dbReference>
<dbReference type="InterPro" id="IPR001128">
    <property type="entry name" value="Cyt_P450"/>
</dbReference>
<evidence type="ECO:0000256" key="3">
    <source>
        <dbReference type="ARBA" id="ARBA00023004"/>
    </source>
</evidence>
<dbReference type="GO" id="GO:0005506">
    <property type="term" value="F:iron ion binding"/>
    <property type="evidence" value="ECO:0007669"/>
    <property type="project" value="InterPro"/>
</dbReference>
<evidence type="ECO:0000313" key="7">
    <source>
        <dbReference type="Proteomes" id="UP001189122"/>
    </source>
</evidence>
<feature type="region of interest" description="Disordered" evidence="4">
    <location>
        <begin position="99"/>
        <end position="126"/>
    </location>
</feature>
<feature type="compositionally biased region" description="Pro residues" evidence="4">
    <location>
        <begin position="111"/>
        <end position="123"/>
    </location>
</feature>
<evidence type="ECO:0000313" key="6">
    <source>
        <dbReference type="EMBL" id="CAA2628802.1"/>
    </source>
</evidence>
<dbReference type="Proteomes" id="UP001189122">
    <property type="component" value="Unassembled WGS sequence"/>
</dbReference>
<gene>
    <name evidence="6" type="ORF">SI7747_11014443</name>
</gene>
<evidence type="ECO:0000256" key="5">
    <source>
        <dbReference type="SAM" id="Phobius"/>
    </source>
</evidence>
<evidence type="ECO:0000256" key="4">
    <source>
        <dbReference type="SAM" id="MobiDB-lite"/>
    </source>
</evidence>
<proteinExistence type="inferred from homology"/>
<keyword evidence="5" id="KW-0472">Membrane</keyword>
<evidence type="ECO:0000256" key="1">
    <source>
        <dbReference type="ARBA" id="ARBA00010617"/>
    </source>
</evidence>
<dbReference type="GO" id="GO:0004497">
    <property type="term" value="F:monooxygenase activity"/>
    <property type="evidence" value="ECO:0007669"/>
    <property type="project" value="InterPro"/>
</dbReference>
<dbReference type="GO" id="GO:0020037">
    <property type="term" value="F:heme binding"/>
    <property type="evidence" value="ECO:0007669"/>
    <property type="project" value="InterPro"/>
</dbReference>
<name>A0A7I8JD70_SPIIN</name>
<dbReference type="EMBL" id="CACRZD030000011">
    <property type="protein sequence ID" value="CAA6668049.1"/>
    <property type="molecule type" value="Genomic_DNA"/>
</dbReference>
<evidence type="ECO:0000256" key="2">
    <source>
        <dbReference type="ARBA" id="ARBA00022723"/>
    </source>
</evidence>
<dbReference type="PANTHER" id="PTHR47955">
    <property type="entry name" value="CYTOCHROME P450 FAMILY 71 PROTEIN"/>
    <property type="match status" value="1"/>
</dbReference>
<comment type="similarity">
    <text evidence="1">Belongs to the cytochrome P450 family.</text>
</comment>
<organism evidence="6">
    <name type="scientific">Spirodela intermedia</name>
    <name type="common">Intermediate duckweed</name>
    <dbReference type="NCBI Taxonomy" id="51605"/>
    <lineage>
        <taxon>Eukaryota</taxon>
        <taxon>Viridiplantae</taxon>
        <taxon>Streptophyta</taxon>
        <taxon>Embryophyta</taxon>
        <taxon>Tracheophyta</taxon>
        <taxon>Spermatophyta</taxon>
        <taxon>Magnoliopsida</taxon>
        <taxon>Liliopsida</taxon>
        <taxon>Araceae</taxon>
        <taxon>Lemnoideae</taxon>
        <taxon>Spirodela</taxon>
    </lineage>
</organism>
<reference evidence="6 7" key="1">
    <citation type="submission" date="2019-12" db="EMBL/GenBank/DDBJ databases">
        <authorList>
            <person name="Scholz U."/>
            <person name="Mascher M."/>
            <person name="Fiebig A."/>
        </authorList>
    </citation>
    <scope>NUCLEOTIDE SEQUENCE</scope>
</reference>
<dbReference type="InterPro" id="IPR036396">
    <property type="entry name" value="Cyt_P450_sf"/>
</dbReference>
<dbReference type="AlphaFoldDB" id="A0A7I8JD70"/>
<feature type="transmembrane region" description="Helical" evidence="5">
    <location>
        <begin position="12"/>
        <end position="37"/>
    </location>
</feature>
<dbReference type="PANTHER" id="PTHR47955:SF15">
    <property type="entry name" value="CYTOCHROME P450 71A2-LIKE"/>
    <property type="match status" value="1"/>
</dbReference>
<sequence length="143" mass="15412">MDMPGFPHELGAFSASSVSSLFFLLSTLLFLSAACYLRGPPKNKEDLRLPPSPPKLPLIGNLHQLSALPHRPLRELSRKYGPLMLLHLGQSPTLVVSSVEAAGRCSRPKTSPSPPGPSPPPPLSFLRLSQHDLRPLRQALAAG</sequence>
<dbReference type="SUPFAM" id="SSF48264">
    <property type="entry name" value="Cytochrome P450"/>
    <property type="match status" value="1"/>
</dbReference>
<keyword evidence="2" id="KW-0479">Metal-binding</keyword>
<dbReference type="Gene3D" id="1.10.630.10">
    <property type="entry name" value="Cytochrome P450"/>
    <property type="match status" value="1"/>
</dbReference>
<keyword evidence="5" id="KW-0812">Transmembrane</keyword>
<keyword evidence="3" id="KW-0408">Iron</keyword>
<accession>A0A7I8JD70</accession>
<dbReference type="GO" id="GO:0016705">
    <property type="term" value="F:oxidoreductase activity, acting on paired donors, with incorporation or reduction of molecular oxygen"/>
    <property type="evidence" value="ECO:0007669"/>
    <property type="project" value="InterPro"/>
</dbReference>
<dbReference type="EMBL" id="LR743598">
    <property type="protein sequence ID" value="CAA2628802.1"/>
    <property type="molecule type" value="Genomic_DNA"/>
</dbReference>
<protein>
    <submittedName>
        <fullName evidence="6">Uncharacterized protein</fullName>
    </submittedName>
</protein>